<comment type="caution">
    <text evidence="1">The sequence shown here is derived from an EMBL/GenBank/DDBJ whole genome shotgun (WGS) entry which is preliminary data.</text>
</comment>
<evidence type="ECO:0000313" key="2">
    <source>
        <dbReference type="Proteomes" id="UP000287857"/>
    </source>
</evidence>
<dbReference type="InterPro" id="IPR021402">
    <property type="entry name" value="DUF3042"/>
</dbReference>
<dbReference type="Pfam" id="PF11240">
    <property type="entry name" value="DUF3042"/>
    <property type="match status" value="1"/>
</dbReference>
<keyword evidence="2" id="KW-1185">Reference proteome</keyword>
<accession>A0A429ZZN0</accession>
<name>A0A429ZZN0_9ENTE</name>
<organism evidence="1 2">
    <name type="scientific">Vagococcus vulneris</name>
    <dbReference type="NCBI Taxonomy" id="1977869"/>
    <lineage>
        <taxon>Bacteria</taxon>
        <taxon>Bacillati</taxon>
        <taxon>Bacillota</taxon>
        <taxon>Bacilli</taxon>
        <taxon>Lactobacillales</taxon>
        <taxon>Enterococcaceae</taxon>
        <taxon>Vagococcus</taxon>
    </lineage>
</organism>
<dbReference type="RefSeq" id="WP_125983441.1">
    <property type="nucleotide sequence ID" value="NZ_NGJS01000004.1"/>
</dbReference>
<reference evidence="1 2" key="1">
    <citation type="submission" date="2017-05" db="EMBL/GenBank/DDBJ databases">
        <title>Vagococcus spp. assemblies.</title>
        <authorList>
            <person name="Gulvik C.A."/>
        </authorList>
    </citation>
    <scope>NUCLEOTIDE SEQUENCE [LARGE SCALE GENOMIC DNA]</scope>
    <source>
        <strain evidence="1 2">SS1995</strain>
    </source>
</reference>
<dbReference type="Proteomes" id="UP000287857">
    <property type="component" value="Unassembled WGS sequence"/>
</dbReference>
<evidence type="ECO:0000313" key="1">
    <source>
        <dbReference type="EMBL" id="RST99501.1"/>
    </source>
</evidence>
<sequence length="55" mass="6126">MKKFTSGYLTGTAITLAAISGLAYGLKKIVIEPVEEKEAMIDDNRRKAKRKSRAR</sequence>
<gene>
    <name evidence="1" type="ORF">CBF37_04030</name>
</gene>
<protein>
    <submittedName>
        <fullName evidence="1">DUF3042 domain-containing protein</fullName>
    </submittedName>
</protein>
<dbReference type="EMBL" id="NGJS01000004">
    <property type="protein sequence ID" value="RST99501.1"/>
    <property type="molecule type" value="Genomic_DNA"/>
</dbReference>
<proteinExistence type="predicted"/>
<dbReference type="AlphaFoldDB" id="A0A429ZZN0"/>